<feature type="compositionally biased region" description="Low complexity" evidence="3">
    <location>
        <begin position="1"/>
        <end position="41"/>
    </location>
</feature>
<dbReference type="InterPro" id="IPR036427">
    <property type="entry name" value="Bromodomain-like_sf"/>
</dbReference>
<dbReference type="PRINTS" id="PR00503">
    <property type="entry name" value="BROMODOMAIN"/>
</dbReference>
<evidence type="ECO:0000313" key="6">
    <source>
        <dbReference type="Proteomes" id="UP001485043"/>
    </source>
</evidence>
<dbReference type="SUPFAM" id="SSF47370">
    <property type="entry name" value="Bromodomain"/>
    <property type="match status" value="1"/>
</dbReference>
<feature type="compositionally biased region" description="Polar residues" evidence="3">
    <location>
        <begin position="1018"/>
        <end position="1030"/>
    </location>
</feature>
<feature type="compositionally biased region" description="Low complexity" evidence="3">
    <location>
        <begin position="855"/>
        <end position="875"/>
    </location>
</feature>
<dbReference type="Gene3D" id="1.20.920.10">
    <property type="entry name" value="Bromodomain-like"/>
    <property type="match status" value="1"/>
</dbReference>
<keyword evidence="1 2" id="KW-0103">Bromodomain</keyword>
<feature type="compositionally biased region" description="Polar residues" evidence="3">
    <location>
        <begin position="341"/>
        <end position="356"/>
    </location>
</feature>
<feature type="region of interest" description="Disordered" evidence="3">
    <location>
        <begin position="1"/>
        <end position="47"/>
    </location>
</feature>
<feature type="compositionally biased region" description="Low complexity" evidence="3">
    <location>
        <begin position="967"/>
        <end position="989"/>
    </location>
</feature>
<comment type="caution">
    <text evidence="5">The sequence shown here is derived from an EMBL/GenBank/DDBJ whole genome shotgun (WGS) entry which is preliminary data.</text>
</comment>
<feature type="compositionally biased region" description="Low complexity" evidence="3">
    <location>
        <begin position="1071"/>
        <end position="1083"/>
    </location>
</feature>
<dbReference type="EMBL" id="JALJOV010000817">
    <property type="protein sequence ID" value="KAK9861081.1"/>
    <property type="molecule type" value="Genomic_DNA"/>
</dbReference>
<sequence>MDSPAADIAGSGSLDSAAGGALRPDQASKASQQAARQSTTTDLPNVGHPVLLPQALYPAGSGLASQALNVSAKDGSVPLTSAPLLQLASVPPGSTSASNGGNNGRLLLGTPTASATSLADAALKLSARSFPQFSGMVPVEIPEVSRPVQAIPRLVPVALAPVASAPAAPSVAEEQIRVLEGLLDHIGRTDSDKFFEAPVREEEAPGYSSIIKRPMCFQVMRQKVRQRAYRTWQGFVEDFELIANNAMTYNQKRSRVHKAAITMLRAGKKHLQNLELQGRKGISLLHPGGPQAAAADEAAERSQHHHQHQQQLQMTQAAQQAPLVTPTGPAMLSAQPRISHAGSSGTLHRSSAHSPTAQMAMQAQGQGFGSGSLRDAPYLQDPFYHLLPIDCQTEDEAGFSSFSDTDWDSEAAPRQHPRLPPSKPSSVPGSLPLAAPRSLAIPTGAEVLAKAPQLCPPVTRQTWAQLLGQACPPGDSNVPARELAPAAHAAPRRSAAHAPQAPSFRACFPESLDIIAAAAAAAGWPPALHPSNPMQAHPFFAARAGHTLRPHQGSVGQAAASLPPPGMDTAAWVVDASAPAALEVGEEERLLLPACVHWGLEQLEKHVAASKRLLLQTQALQGTGQAPPSKAPRKARGQVGLPPRPRMTGGVPPSKATLQRRPSKLGKRKADWDASDFVHPAGLNSGTYVERPQVQDIRTPSVRLITREQLADRAASIRTLHSQKRLISGVQRKGKAAGDEGSSSEDTSDEAYAVRHTKKEEEERAKYLTWQGGAQKRNPKVPNPAPTAKPANIKLYRGDSGLNGPVVEPLKSAPQPLRPLSPFLEALQPEPEQPAPPHSPPTHSQPAPQQPAQPQPTIQPAQAHTQPTHLVAPPSVGAPPSPPKPAVEMLHVVSISPAKVPLAGGPHPRTMLPDAVSSLEGWLNGGGAAFRAHRTVERLPAQAVVPVAPDAVPSLAPAASSQLLPAVTADQRSPSSAPSEAPSPTARTADGGKGSGRTTSSSSQKVADVAPSAGLQLRSRSQTPAQSTGRASAGVVTVRPARITGSPPDQAPYSAGPLPIARAAAKETGRRASAPAGTTARGAAKGRARKGTRNR</sequence>
<feature type="region of interest" description="Disordered" evidence="3">
    <location>
        <begin position="281"/>
        <end position="319"/>
    </location>
</feature>
<proteinExistence type="predicted"/>
<feature type="region of interest" description="Disordered" evidence="3">
    <location>
        <begin position="728"/>
        <end position="889"/>
    </location>
</feature>
<accession>A0AAW1SW92</accession>
<feature type="compositionally biased region" description="Pro residues" evidence="3">
    <location>
        <begin position="831"/>
        <end position="840"/>
    </location>
</feature>
<dbReference type="Proteomes" id="UP001485043">
    <property type="component" value="Unassembled WGS sequence"/>
</dbReference>
<evidence type="ECO:0000313" key="5">
    <source>
        <dbReference type="EMBL" id="KAK9861081.1"/>
    </source>
</evidence>
<evidence type="ECO:0000256" key="2">
    <source>
        <dbReference type="PROSITE-ProRule" id="PRU00035"/>
    </source>
</evidence>
<feature type="compositionally biased region" description="Basic residues" evidence="3">
    <location>
        <begin position="1084"/>
        <end position="1095"/>
    </location>
</feature>
<reference evidence="5 6" key="1">
    <citation type="journal article" date="2024" name="Nat. Commun.">
        <title>Phylogenomics reveals the evolutionary origins of lichenization in chlorophyte algae.</title>
        <authorList>
            <person name="Puginier C."/>
            <person name="Libourel C."/>
            <person name="Otte J."/>
            <person name="Skaloud P."/>
            <person name="Haon M."/>
            <person name="Grisel S."/>
            <person name="Petersen M."/>
            <person name="Berrin J.G."/>
            <person name="Delaux P.M."/>
            <person name="Dal Grande F."/>
            <person name="Keller J."/>
        </authorList>
    </citation>
    <scope>NUCLEOTIDE SEQUENCE [LARGE SCALE GENOMIC DNA]</scope>
    <source>
        <strain evidence="5 6">SAG 2523</strain>
    </source>
</reference>
<dbReference type="InterPro" id="IPR051831">
    <property type="entry name" value="Bromodomain_contain_prot"/>
</dbReference>
<feature type="region of interest" description="Disordered" evidence="3">
    <location>
        <begin position="337"/>
        <end position="358"/>
    </location>
</feature>
<feature type="domain" description="Bromo" evidence="4">
    <location>
        <begin position="187"/>
        <end position="257"/>
    </location>
</feature>
<dbReference type="PANTHER" id="PTHR22881:SF27">
    <property type="entry name" value="BROMODOMAIN CONTAINING 7_9"/>
    <property type="match status" value="1"/>
</dbReference>
<dbReference type="Pfam" id="PF00439">
    <property type="entry name" value="Bromodomain"/>
    <property type="match status" value="1"/>
</dbReference>
<dbReference type="PANTHER" id="PTHR22881">
    <property type="entry name" value="BROMODOMAIN CONTAINING PROTEIN"/>
    <property type="match status" value="1"/>
</dbReference>
<feature type="region of interest" description="Disordered" evidence="3">
    <location>
        <begin position="397"/>
        <end position="433"/>
    </location>
</feature>
<organism evidence="5 6">
    <name type="scientific">Apatococcus fuscideae</name>
    <dbReference type="NCBI Taxonomy" id="2026836"/>
    <lineage>
        <taxon>Eukaryota</taxon>
        <taxon>Viridiplantae</taxon>
        <taxon>Chlorophyta</taxon>
        <taxon>core chlorophytes</taxon>
        <taxon>Trebouxiophyceae</taxon>
        <taxon>Chlorellales</taxon>
        <taxon>Chlorellaceae</taxon>
        <taxon>Apatococcus</taxon>
    </lineage>
</organism>
<feature type="region of interest" description="Disordered" evidence="3">
    <location>
        <begin position="621"/>
        <end position="672"/>
    </location>
</feature>
<dbReference type="AlphaFoldDB" id="A0AAW1SW92"/>
<keyword evidence="6" id="KW-1185">Reference proteome</keyword>
<feature type="compositionally biased region" description="Low complexity" evidence="3">
    <location>
        <begin position="309"/>
        <end position="319"/>
    </location>
</feature>
<dbReference type="CDD" id="cd04369">
    <property type="entry name" value="Bromodomain"/>
    <property type="match status" value="1"/>
</dbReference>
<gene>
    <name evidence="5" type="ORF">WJX84_004774</name>
</gene>
<dbReference type="SMART" id="SM00297">
    <property type="entry name" value="BROMO"/>
    <property type="match status" value="1"/>
</dbReference>
<evidence type="ECO:0000256" key="3">
    <source>
        <dbReference type="SAM" id="MobiDB-lite"/>
    </source>
</evidence>
<name>A0AAW1SW92_9CHLO</name>
<evidence type="ECO:0000259" key="4">
    <source>
        <dbReference type="PROSITE" id="PS50014"/>
    </source>
</evidence>
<protein>
    <recommendedName>
        <fullName evidence="4">Bromo domain-containing protein</fullName>
    </recommendedName>
</protein>
<feature type="compositionally biased region" description="Pro residues" evidence="3">
    <location>
        <begin position="876"/>
        <end position="885"/>
    </location>
</feature>
<dbReference type="InterPro" id="IPR001487">
    <property type="entry name" value="Bromodomain"/>
</dbReference>
<evidence type="ECO:0000256" key="1">
    <source>
        <dbReference type="ARBA" id="ARBA00023117"/>
    </source>
</evidence>
<feature type="region of interest" description="Disordered" evidence="3">
    <location>
        <begin position="967"/>
        <end position="1095"/>
    </location>
</feature>
<dbReference type="PROSITE" id="PS50014">
    <property type="entry name" value="BROMODOMAIN_2"/>
    <property type="match status" value="1"/>
</dbReference>